<comment type="caution">
    <text evidence="1">The sequence shown here is derived from an EMBL/GenBank/DDBJ whole genome shotgun (WGS) entry which is preliminary data.</text>
</comment>
<dbReference type="AlphaFoldDB" id="A0A6A4JR92"/>
<evidence type="ECO:0000313" key="2">
    <source>
        <dbReference type="Proteomes" id="UP000466442"/>
    </source>
</evidence>
<keyword evidence="2" id="KW-1185">Reference proteome</keyword>
<protein>
    <submittedName>
        <fullName evidence="1">Uncharacterized protein</fullName>
    </submittedName>
</protein>
<proteinExistence type="predicted"/>
<name>A0A6A4JR92_APOLU</name>
<dbReference type="OrthoDB" id="6614633at2759"/>
<gene>
    <name evidence="1" type="ORF">GE061_010245</name>
</gene>
<dbReference type="Proteomes" id="UP000466442">
    <property type="component" value="Unassembled WGS sequence"/>
</dbReference>
<sequence length="240" mass="28301">MTKPMRRWEPSVPVKPRDNIKSSNYQNYVPFSPSYNKDRVNMYLLLAHDYAKLWKAENKAVEVRRFEFAGEEHERLCRRYVLRNLQKKKKVDDNKPRFIMKRFRNIPSKVRQFMRPQEIVKRAIDAEDCKMKDRLSRTRDSTDMVREKLMKNSAEDVPLGFDLFNVTLSPDVLECTSNLDVVSRTSKHEDLSTLEVTPRISDNPMEGHIHVSSDGMRMHVNSLPLDSHRHKCKLLARPCQ</sequence>
<accession>A0A6A4JR92</accession>
<evidence type="ECO:0000313" key="1">
    <source>
        <dbReference type="EMBL" id="KAF6215491.1"/>
    </source>
</evidence>
<organism evidence="1 2">
    <name type="scientific">Apolygus lucorum</name>
    <name type="common">Small green plant bug</name>
    <name type="synonym">Lygocoris lucorum</name>
    <dbReference type="NCBI Taxonomy" id="248454"/>
    <lineage>
        <taxon>Eukaryota</taxon>
        <taxon>Metazoa</taxon>
        <taxon>Ecdysozoa</taxon>
        <taxon>Arthropoda</taxon>
        <taxon>Hexapoda</taxon>
        <taxon>Insecta</taxon>
        <taxon>Pterygota</taxon>
        <taxon>Neoptera</taxon>
        <taxon>Paraneoptera</taxon>
        <taxon>Hemiptera</taxon>
        <taxon>Heteroptera</taxon>
        <taxon>Panheteroptera</taxon>
        <taxon>Cimicomorpha</taxon>
        <taxon>Miridae</taxon>
        <taxon>Mirini</taxon>
        <taxon>Apolygus</taxon>
    </lineage>
</organism>
<reference evidence="1" key="1">
    <citation type="journal article" date="2021" name="Mol. Ecol. Resour.">
        <title>Apolygus lucorum genome provides insights into omnivorousness and mesophyll feeding.</title>
        <authorList>
            <person name="Liu Y."/>
            <person name="Liu H."/>
            <person name="Wang H."/>
            <person name="Huang T."/>
            <person name="Liu B."/>
            <person name="Yang B."/>
            <person name="Yin L."/>
            <person name="Li B."/>
            <person name="Zhang Y."/>
            <person name="Zhang S."/>
            <person name="Jiang F."/>
            <person name="Zhang X."/>
            <person name="Ren Y."/>
            <person name="Wang B."/>
            <person name="Wang S."/>
            <person name="Lu Y."/>
            <person name="Wu K."/>
            <person name="Fan W."/>
            <person name="Wang G."/>
        </authorList>
    </citation>
    <scope>NUCLEOTIDE SEQUENCE</scope>
    <source>
        <strain evidence="1">12Hb</strain>
    </source>
</reference>
<dbReference type="EMBL" id="WIXP02000002">
    <property type="protein sequence ID" value="KAF6215491.1"/>
    <property type="molecule type" value="Genomic_DNA"/>
</dbReference>